<organism evidence="3 4">
    <name type="scientific">Nyctereutes procyonoides</name>
    <name type="common">Raccoon dog</name>
    <name type="synonym">Canis procyonoides</name>
    <dbReference type="NCBI Taxonomy" id="34880"/>
    <lineage>
        <taxon>Eukaryota</taxon>
        <taxon>Metazoa</taxon>
        <taxon>Chordata</taxon>
        <taxon>Craniata</taxon>
        <taxon>Vertebrata</taxon>
        <taxon>Euteleostomi</taxon>
        <taxon>Mammalia</taxon>
        <taxon>Eutheria</taxon>
        <taxon>Laurasiatheria</taxon>
        <taxon>Carnivora</taxon>
        <taxon>Caniformia</taxon>
        <taxon>Canidae</taxon>
        <taxon>Nyctereutes</taxon>
    </lineage>
</organism>
<dbReference type="PANTHER" id="PTHR24068">
    <property type="entry name" value="UBIQUITIN-CONJUGATING ENZYME E2"/>
    <property type="match status" value="1"/>
</dbReference>
<evidence type="ECO:0000259" key="2">
    <source>
        <dbReference type="Pfam" id="PF00179"/>
    </source>
</evidence>
<dbReference type="SMART" id="SM00212">
    <property type="entry name" value="UBCc"/>
    <property type="match status" value="1"/>
</dbReference>
<dbReference type="SUPFAM" id="SSF54495">
    <property type="entry name" value="UBC-like"/>
    <property type="match status" value="1"/>
</dbReference>
<dbReference type="EMBL" id="CAJHUB010000782">
    <property type="protein sequence ID" value="CAD7693495.1"/>
    <property type="molecule type" value="Genomic_DNA"/>
</dbReference>
<keyword evidence="4" id="KW-1185">Reference proteome</keyword>
<evidence type="ECO:0000313" key="4">
    <source>
        <dbReference type="Proteomes" id="UP000645828"/>
    </source>
</evidence>
<keyword evidence="1" id="KW-0732">Signal</keyword>
<dbReference type="Proteomes" id="UP000645828">
    <property type="component" value="Unassembled WGS sequence"/>
</dbReference>
<protein>
    <submittedName>
        <fullName evidence="3">(raccoon dog) hypothetical protein</fullName>
    </submittedName>
</protein>
<accession>A0A811ZY19</accession>
<reference evidence="3" key="1">
    <citation type="submission" date="2020-12" db="EMBL/GenBank/DDBJ databases">
        <authorList>
            <consortium name="Molecular Ecology Group"/>
        </authorList>
    </citation>
    <scope>NUCLEOTIDE SEQUENCE</scope>
    <source>
        <strain evidence="3">TBG_1078</strain>
    </source>
</reference>
<dbReference type="InterPro" id="IPR016135">
    <property type="entry name" value="UBQ-conjugating_enzyme/RWD"/>
</dbReference>
<gene>
    <name evidence="3" type="ORF">NYPRO_LOCUS26287</name>
</gene>
<feature type="chain" id="PRO_5032677430" evidence="1">
    <location>
        <begin position="18"/>
        <end position="195"/>
    </location>
</feature>
<feature type="signal peptide" evidence="1">
    <location>
        <begin position="1"/>
        <end position="17"/>
    </location>
</feature>
<dbReference type="InterPro" id="IPR000608">
    <property type="entry name" value="UBC"/>
</dbReference>
<name>A0A811ZY19_NYCPR</name>
<dbReference type="AlphaFoldDB" id="A0A811ZY19"/>
<proteinExistence type="predicted"/>
<evidence type="ECO:0000313" key="3">
    <source>
        <dbReference type="EMBL" id="CAD7693495.1"/>
    </source>
</evidence>
<dbReference type="Pfam" id="PF00179">
    <property type="entry name" value="UQ_con"/>
    <property type="match status" value="1"/>
</dbReference>
<comment type="caution">
    <text evidence="3">The sequence shown here is derived from an EMBL/GenBank/DDBJ whole genome shotgun (WGS) entry which is preliminary data.</text>
</comment>
<feature type="domain" description="UBC core" evidence="2">
    <location>
        <begin position="62"/>
        <end position="144"/>
    </location>
</feature>
<sequence length="195" mass="22799">MVHLGFIFFFFFHLGFRQSHPTWDSILGLQDHTLGVKFPRNFQLFKELEGQKVVGDGTVSWGMITGPPRTIYENRIYSLKIEFGPKYPEAPPLVRFLTKININGVNMLAKWQNSYTIKVVLQELWHLMMSKGNMKLRRTVLQQLIKEKPQALPFPPPIRFKQSFSTVVHFLDMSCRPQKYWKGSSHSKAIYLKIL</sequence>
<dbReference type="Gene3D" id="3.10.110.10">
    <property type="entry name" value="Ubiquitin Conjugating Enzyme"/>
    <property type="match status" value="1"/>
</dbReference>
<evidence type="ECO:0000256" key="1">
    <source>
        <dbReference type="SAM" id="SignalP"/>
    </source>
</evidence>